<protein>
    <submittedName>
        <fullName evidence="3">15809_t:CDS:1</fullName>
    </submittedName>
</protein>
<dbReference type="GO" id="GO:0035539">
    <property type="term" value="F:8-oxo-7,8-dihydrodeoxyguanosine triphosphate pyrophosphatase activity"/>
    <property type="evidence" value="ECO:0007669"/>
    <property type="project" value="TreeGrafter"/>
</dbReference>
<feature type="non-terminal residue" evidence="3">
    <location>
        <position position="1"/>
    </location>
</feature>
<keyword evidence="4" id="KW-1185">Reference proteome</keyword>
<dbReference type="SUPFAM" id="SSF55811">
    <property type="entry name" value="Nudix"/>
    <property type="match status" value="1"/>
</dbReference>
<dbReference type="Pfam" id="PF00293">
    <property type="entry name" value="NUDIX"/>
    <property type="match status" value="1"/>
</dbReference>
<feature type="domain" description="Nudix hydrolase" evidence="2">
    <location>
        <begin position="1"/>
        <end position="127"/>
    </location>
</feature>
<feature type="compositionally biased region" description="Basic and acidic residues" evidence="1">
    <location>
        <begin position="150"/>
        <end position="159"/>
    </location>
</feature>
<feature type="compositionally biased region" description="Low complexity" evidence="1">
    <location>
        <begin position="160"/>
        <end position="169"/>
    </location>
</feature>
<dbReference type="GO" id="GO:0006203">
    <property type="term" value="P:dGTP catabolic process"/>
    <property type="evidence" value="ECO:0007669"/>
    <property type="project" value="TreeGrafter"/>
</dbReference>
<sequence length="169" mass="19919">NSEKKIWMSYRNNSSKDYYMYYQVAGGGLELYKSFVDCVKREVLEETKLDLKDFHFIAYNEGFRIFPDCPDHEIMFKTAIYLTITDEILQLTEPDRNSAWEAYTINKFKNLKVTDSLRLKESVIIEAINSKFRNCRKCKNEINYVDSQKQVKLEHKEPESTTSSPSPLQ</sequence>
<dbReference type="PANTHER" id="PTHR16099">
    <property type="entry name" value="8-OXO-DGTP DIPHOSPHATES NUDT15"/>
    <property type="match status" value="1"/>
</dbReference>
<dbReference type="GO" id="GO:0005829">
    <property type="term" value="C:cytosol"/>
    <property type="evidence" value="ECO:0007669"/>
    <property type="project" value="TreeGrafter"/>
</dbReference>
<evidence type="ECO:0000313" key="3">
    <source>
        <dbReference type="EMBL" id="CAG8832844.1"/>
    </source>
</evidence>
<feature type="region of interest" description="Disordered" evidence="1">
    <location>
        <begin position="150"/>
        <end position="169"/>
    </location>
</feature>
<dbReference type="OrthoDB" id="2447950at2759"/>
<reference evidence="3" key="1">
    <citation type="submission" date="2021-06" db="EMBL/GenBank/DDBJ databases">
        <authorList>
            <person name="Kallberg Y."/>
            <person name="Tangrot J."/>
            <person name="Rosling A."/>
        </authorList>
    </citation>
    <scope>NUCLEOTIDE SEQUENCE</scope>
    <source>
        <strain evidence="3">FL966</strain>
    </source>
</reference>
<dbReference type="InterPro" id="IPR000086">
    <property type="entry name" value="NUDIX_hydrolase_dom"/>
</dbReference>
<dbReference type="InterPro" id="IPR015797">
    <property type="entry name" value="NUDIX_hydrolase-like_dom_sf"/>
</dbReference>
<dbReference type="Gene3D" id="3.90.79.10">
    <property type="entry name" value="Nucleoside Triphosphate Pyrophosphohydrolase"/>
    <property type="match status" value="1"/>
</dbReference>
<dbReference type="Proteomes" id="UP000789759">
    <property type="component" value="Unassembled WGS sequence"/>
</dbReference>
<dbReference type="PROSITE" id="PS51462">
    <property type="entry name" value="NUDIX"/>
    <property type="match status" value="1"/>
</dbReference>
<name>A0A9N9KIN3_9GLOM</name>
<evidence type="ECO:0000313" key="4">
    <source>
        <dbReference type="Proteomes" id="UP000789759"/>
    </source>
</evidence>
<dbReference type="EMBL" id="CAJVQA010069374">
    <property type="protein sequence ID" value="CAG8832844.1"/>
    <property type="molecule type" value="Genomic_DNA"/>
</dbReference>
<proteinExistence type="predicted"/>
<evidence type="ECO:0000256" key="1">
    <source>
        <dbReference type="SAM" id="MobiDB-lite"/>
    </source>
</evidence>
<gene>
    <name evidence="3" type="ORF">CPELLU_LOCUS20901</name>
</gene>
<accession>A0A9N9KIN3</accession>
<evidence type="ECO:0000259" key="2">
    <source>
        <dbReference type="PROSITE" id="PS51462"/>
    </source>
</evidence>
<comment type="caution">
    <text evidence="3">The sequence shown here is derived from an EMBL/GenBank/DDBJ whole genome shotgun (WGS) entry which is preliminary data.</text>
</comment>
<dbReference type="AlphaFoldDB" id="A0A9N9KIN3"/>
<organism evidence="3 4">
    <name type="scientific">Cetraspora pellucida</name>
    <dbReference type="NCBI Taxonomy" id="1433469"/>
    <lineage>
        <taxon>Eukaryota</taxon>
        <taxon>Fungi</taxon>
        <taxon>Fungi incertae sedis</taxon>
        <taxon>Mucoromycota</taxon>
        <taxon>Glomeromycotina</taxon>
        <taxon>Glomeromycetes</taxon>
        <taxon>Diversisporales</taxon>
        <taxon>Gigasporaceae</taxon>
        <taxon>Cetraspora</taxon>
    </lineage>
</organism>
<dbReference type="PANTHER" id="PTHR16099:SF5">
    <property type="entry name" value="NUCLEOTIDE TRIPHOSPHATE DIPHOSPHATASE NUDT15"/>
    <property type="match status" value="1"/>
</dbReference>